<feature type="transmembrane region" description="Helical" evidence="1">
    <location>
        <begin position="77"/>
        <end position="97"/>
    </location>
</feature>
<evidence type="ECO:0000256" key="1">
    <source>
        <dbReference type="SAM" id="Phobius"/>
    </source>
</evidence>
<comment type="caution">
    <text evidence="2">The sequence shown here is derived from an EMBL/GenBank/DDBJ whole genome shotgun (WGS) entry which is preliminary data.</text>
</comment>
<evidence type="ECO:0000313" key="2">
    <source>
        <dbReference type="EMBL" id="KAJ8601777.1"/>
    </source>
</evidence>
<keyword evidence="3" id="KW-1185">Reference proteome</keyword>
<accession>A0AAD7UD64</accession>
<gene>
    <name evidence="2" type="ORF">CTAYLR_006834</name>
</gene>
<feature type="transmembrane region" description="Helical" evidence="1">
    <location>
        <begin position="166"/>
        <end position="187"/>
    </location>
</feature>
<organism evidence="2 3">
    <name type="scientific">Chrysophaeum taylorii</name>
    <dbReference type="NCBI Taxonomy" id="2483200"/>
    <lineage>
        <taxon>Eukaryota</taxon>
        <taxon>Sar</taxon>
        <taxon>Stramenopiles</taxon>
        <taxon>Ochrophyta</taxon>
        <taxon>Pelagophyceae</taxon>
        <taxon>Pelagomonadales</taxon>
        <taxon>Pelagomonadaceae</taxon>
        <taxon>Chrysophaeum</taxon>
    </lineage>
</organism>
<evidence type="ECO:0000313" key="3">
    <source>
        <dbReference type="Proteomes" id="UP001230188"/>
    </source>
</evidence>
<feature type="transmembrane region" description="Helical" evidence="1">
    <location>
        <begin position="109"/>
        <end position="127"/>
    </location>
</feature>
<keyword evidence="1" id="KW-0812">Transmembrane</keyword>
<sequence>MDRIIVAGCAAATLVASTTMLAFTFRKPFYGDSLESHGETAAKSGFCDELYIEHTRPWRFTAKHGPYSCPWPAENTAFRATLGSVGILLTALAAYLVKADEVAWLRRVSVIYAIYAACWLSCATLDADAVRRGNALCESDFKVTADGNAHRLLEVLGKIDCQPAPFVWLTIGDFLNVLLFATVGYAWRVYAVVSIKHLQTTNAALQDPFLAATMSGAIDRQTPYEPAPSDSP</sequence>
<name>A0AAD7UD64_9STRA</name>
<dbReference type="Proteomes" id="UP001230188">
    <property type="component" value="Unassembled WGS sequence"/>
</dbReference>
<keyword evidence="1" id="KW-0472">Membrane</keyword>
<protein>
    <submittedName>
        <fullName evidence="2">Uncharacterized protein</fullName>
    </submittedName>
</protein>
<dbReference type="EMBL" id="JAQMWT010000404">
    <property type="protein sequence ID" value="KAJ8601777.1"/>
    <property type="molecule type" value="Genomic_DNA"/>
</dbReference>
<reference evidence="2" key="1">
    <citation type="submission" date="2023-01" db="EMBL/GenBank/DDBJ databases">
        <title>Metagenome sequencing of chrysophaentin producing Chrysophaeum taylorii.</title>
        <authorList>
            <person name="Davison J."/>
            <person name="Bewley C."/>
        </authorList>
    </citation>
    <scope>NUCLEOTIDE SEQUENCE</scope>
    <source>
        <strain evidence="2">NIES-1699</strain>
    </source>
</reference>
<proteinExistence type="predicted"/>
<dbReference type="AlphaFoldDB" id="A0AAD7UD64"/>
<keyword evidence="1" id="KW-1133">Transmembrane helix</keyword>